<accession>A0ABU4FQ52</accession>
<sequence length="474" mass="51696">MTGDAACKGCGRALMDSASGVILAQTAAGTSVVLGLMRCGRIWLCPVCAASIRHKRAEEITTAVVEWIKRGGTAYLVTFTARHGHTHRLADLMDALQGTRATPDAPRRPGAYQRLITGGKWAGRKASDGDRQRDREGIRDRVGYVGMIRATEVTVGQVNGWHPHIHAICFVGGRTEGERGEKRVVEVSEPSTAALEEWQDQWRSVWTGALRKVNPEFMPDDRHGVDFKRLETERDANDLGEYIAKTQDGKQPAMELARADLKSAGNDNVAPFELLGRVGDLTGGVPEDDAAGQGSLEWNLAKWHEYERATKGRRAIEWTRYLRQILGIEGGDSEEDDLDLLLGADAEGGELRAGVAVTEEGWHAVAGRALDLAATQAAEGTDGNTDPAAMGQRVREVLALADVADTVVVLTSVEVAEAYSAMLDSLALRREEASARRRREHEHQDDDADSVQERAARHIERLGNGLLPVHRRSV</sequence>
<evidence type="ECO:0008006" key="3">
    <source>
        <dbReference type="Google" id="ProtNLM"/>
    </source>
</evidence>
<name>A0ABU4FQ52_9ACTN</name>
<evidence type="ECO:0000313" key="1">
    <source>
        <dbReference type="EMBL" id="MDV7222749.1"/>
    </source>
</evidence>
<keyword evidence="2" id="KW-1185">Reference proteome</keyword>
<protein>
    <recommendedName>
        <fullName evidence="3">Replication protein</fullName>
    </recommendedName>
</protein>
<comment type="caution">
    <text evidence="1">The sequence shown here is derived from an EMBL/GenBank/DDBJ whole genome shotgun (WGS) entry which is preliminary data.</text>
</comment>
<dbReference type="RefSeq" id="WP_317775468.1">
    <property type="nucleotide sequence ID" value="NZ_JAWMAJ010000250.1"/>
</dbReference>
<dbReference type="Proteomes" id="UP001187346">
    <property type="component" value="Unassembled WGS sequence"/>
</dbReference>
<reference evidence="1 2" key="1">
    <citation type="submission" date="2023-10" db="EMBL/GenBank/DDBJ databases">
        <title>Characterization of rhizosphere-enriched actinobacteria from wheat plants lab-grown on chernevaya soil.</title>
        <authorList>
            <person name="Tikhonova E.N."/>
            <person name="Konopkin A."/>
            <person name="Kravchenko I.K."/>
        </authorList>
    </citation>
    <scope>NUCLEOTIDE SEQUENCE [LARGE SCALE GENOMIC DNA]</scope>
    <source>
        <strain evidence="1 2">RR29</strain>
    </source>
</reference>
<gene>
    <name evidence="1" type="ORF">R5A26_43145</name>
</gene>
<organism evidence="1 2">
    <name type="scientific">Streptomyces prunicolor</name>
    <dbReference type="NCBI Taxonomy" id="67348"/>
    <lineage>
        <taxon>Bacteria</taxon>
        <taxon>Bacillati</taxon>
        <taxon>Actinomycetota</taxon>
        <taxon>Actinomycetes</taxon>
        <taxon>Kitasatosporales</taxon>
        <taxon>Streptomycetaceae</taxon>
        <taxon>Streptomyces</taxon>
    </lineage>
</organism>
<dbReference type="EMBL" id="JAWMAJ010000250">
    <property type="protein sequence ID" value="MDV7222749.1"/>
    <property type="molecule type" value="Genomic_DNA"/>
</dbReference>
<proteinExistence type="predicted"/>
<evidence type="ECO:0000313" key="2">
    <source>
        <dbReference type="Proteomes" id="UP001187346"/>
    </source>
</evidence>